<keyword evidence="1" id="KW-0472">Membrane</keyword>
<organism evidence="2 3">
    <name type="scientific">Cognaticolwellia beringensis</name>
    <dbReference type="NCBI Taxonomy" id="1967665"/>
    <lineage>
        <taxon>Bacteria</taxon>
        <taxon>Pseudomonadati</taxon>
        <taxon>Pseudomonadota</taxon>
        <taxon>Gammaproteobacteria</taxon>
        <taxon>Alteromonadales</taxon>
        <taxon>Colwelliaceae</taxon>
        <taxon>Cognaticolwellia</taxon>
    </lineage>
</organism>
<name>A0A222GD38_9GAMM</name>
<feature type="transmembrane region" description="Helical" evidence="1">
    <location>
        <begin position="66"/>
        <end position="84"/>
    </location>
</feature>
<keyword evidence="3" id="KW-1185">Reference proteome</keyword>
<keyword evidence="1" id="KW-1133">Transmembrane helix</keyword>
<gene>
    <name evidence="2" type="ORF">B5D82_19565</name>
</gene>
<dbReference type="KEGG" id="cber:B5D82_19565"/>
<accession>A0A222GD38</accession>
<dbReference type="AlphaFoldDB" id="A0A222GD38"/>
<sequence length="98" mass="11386">MSKCTSCEQKIDVFSFSLSAFPFYFKCPNCNVRLKLISSKFFWATVFLYLALIITLIFYVPILQEYNLAVILAVLGWFSVYYKVSSYILSKENLAIYS</sequence>
<dbReference type="Proteomes" id="UP000202259">
    <property type="component" value="Chromosome"/>
</dbReference>
<proteinExistence type="predicted"/>
<protein>
    <recommendedName>
        <fullName evidence="4">Cxxc_20_cxxc protein</fullName>
    </recommendedName>
</protein>
<dbReference type="EMBL" id="CP020465">
    <property type="protein sequence ID" value="ASP49776.1"/>
    <property type="molecule type" value="Genomic_DNA"/>
</dbReference>
<evidence type="ECO:0000256" key="1">
    <source>
        <dbReference type="SAM" id="Phobius"/>
    </source>
</evidence>
<feature type="transmembrane region" description="Helical" evidence="1">
    <location>
        <begin position="41"/>
        <end position="60"/>
    </location>
</feature>
<evidence type="ECO:0000313" key="3">
    <source>
        <dbReference type="Proteomes" id="UP000202259"/>
    </source>
</evidence>
<evidence type="ECO:0008006" key="4">
    <source>
        <dbReference type="Google" id="ProtNLM"/>
    </source>
</evidence>
<evidence type="ECO:0000313" key="2">
    <source>
        <dbReference type="EMBL" id="ASP49776.1"/>
    </source>
</evidence>
<reference evidence="2 3" key="1">
    <citation type="submission" date="2017-08" db="EMBL/GenBank/DDBJ databases">
        <title>Complete genome of Colwellia sp. NB097-1, a psychrophile bacterium ioslated from Bering Sea.</title>
        <authorList>
            <person name="Chen X."/>
        </authorList>
    </citation>
    <scope>NUCLEOTIDE SEQUENCE [LARGE SCALE GENOMIC DNA]</scope>
    <source>
        <strain evidence="2 3">NB097-1</strain>
    </source>
</reference>
<keyword evidence="1" id="KW-0812">Transmembrane</keyword>